<dbReference type="EMBL" id="MHPP01000032">
    <property type="protein sequence ID" value="OGZ83543.1"/>
    <property type="molecule type" value="Genomic_DNA"/>
</dbReference>
<feature type="transmembrane region" description="Helical" evidence="1">
    <location>
        <begin position="123"/>
        <end position="144"/>
    </location>
</feature>
<accession>A0A1G2J9A2</accession>
<gene>
    <name evidence="2" type="ORF">A2401_03490</name>
</gene>
<feature type="transmembrane region" description="Helical" evidence="1">
    <location>
        <begin position="156"/>
        <end position="176"/>
    </location>
</feature>
<evidence type="ECO:0000313" key="3">
    <source>
        <dbReference type="Proteomes" id="UP000177751"/>
    </source>
</evidence>
<keyword evidence="1" id="KW-1133">Transmembrane helix</keyword>
<dbReference type="AlphaFoldDB" id="A0A1G2J9A2"/>
<reference evidence="2 3" key="1">
    <citation type="journal article" date="2016" name="Nat. Commun.">
        <title>Thousands of microbial genomes shed light on interconnected biogeochemical processes in an aquifer system.</title>
        <authorList>
            <person name="Anantharaman K."/>
            <person name="Brown C.T."/>
            <person name="Hug L.A."/>
            <person name="Sharon I."/>
            <person name="Castelle C.J."/>
            <person name="Probst A.J."/>
            <person name="Thomas B.C."/>
            <person name="Singh A."/>
            <person name="Wilkins M.J."/>
            <person name="Karaoz U."/>
            <person name="Brodie E.L."/>
            <person name="Williams K.H."/>
            <person name="Hubbard S.S."/>
            <person name="Banfield J.F."/>
        </authorList>
    </citation>
    <scope>NUCLEOTIDE SEQUENCE [LARGE SCALE GENOMIC DNA]</scope>
</reference>
<proteinExistence type="predicted"/>
<dbReference type="STRING" id="1802229.A2401_03490"/>
<organism evidence="2 3">
    <name type="scientific">Candidatus Staskawiczbacteria bacterium RIFOXYC1_FULL_38_18</name>
    <dbReference type="NCBI Taxonomy" id="1802229"/>
    <lineage>
        <taxon>Bacteria</taxon>
        <taxon>Candidatus Staskawicziibacteriota</taxon>
    </lineage>
</organism>
<dbReference type="Proteomes" id="UP000177751">
    <property type="component" value="Unassembled WGS sequence"/>
</dbReference>
<name>A0A1G2J9A2_9BACT</name>
<protein>
    <submittedName>
        <fullName evidence="2">Uncharacterized protein</fullName>
    </submittedName>
</protein>
<feature type="transmembrane region" description="Helical" evidence="1">
    <location>
        <begin position="57"/>
        <end position="75"/>
    </location>
</feature>
<sequence>MQLIFLKMKQAYNKLAILSSVVFGFLWAGVAKAVCPVCVVAVGAGLGLSRWLGVDDIISGMWIGALLVSITVWTHEWIVKKGWGFKFSLYVIGAIYYALTIVPLYFYDVVGHPLNNIFGIDKFILGVILGTTFFIAAVLLHNFLKTKNNGKSFFPYQKVVVPVLTLIIISLILWMII</sequence>
<keyword evidence="1" id="KW-0812">Transmembrane</keyword>
<feature type="transmembrane region" description="Helical" evidence="1">
    <location>
        <begin position="87"/>
        <end position="107"/>
    </location>
</feature>
<keyword evidence="1" id="KW-0472">Membrane</keyword>
<comment type="caution">
    <text evidence="2">The sequence shown here is derived from an EMBL/GenBank/DDBJ whole genome shotgun (WGS) entry which is preliminary data.</text>
</comment>
<evidence type="ECO:0000313" key="2">
    <source>
        <dbReference type="EMBL" id="OGZ83543.1"/>
    </source>
</evidence>
<evidence type="ECO:0000256" key="1">
    <source>
        <dbReference type="SAM" id="Phobius"/>
    </source>
</evidence>